<dbReference type="STRING" id="5627.A0A1C7MS01"/>
<dbReference type="PANTHER" id="PTHR43149">
    <property type="entry name" value="ENOYL-COA HYDRATASE"/>
    <property type="match status" value="1"/>
</dbReference>
<evidence type="ECO:0000256" key="5">
    <source>
        <dbReference type="ARBA" id="ARBA00023235"/>
    </source>
</evidence>
<dbReference type="EMBL" id="LUGG01000001">
    <property type="protein sequence ID" value="OBZ79633.1"/>
    <property type="molecule type" value="Genomic_DNA"/>
</dbReference>
<keyword evidence="4" id="KW-0443">Lipid metabolism</keyword>
<dbReference type="InterPro" id="IPR001753">
    <property type="entry name" value="Enoyl-CoA_hydra/iso"/>
</dbReference>
<dbReference type="FunFam" id="1.10.12.10:FF:000004">
    <property type="entry name" value="Delta3,5-delta2,4-dienoyl-CoA isomerase"/>
    <property type="match status" value="1"/>
</dbReference>
<evidence type="ECO:0000313" key="6">
    <source>
        <dbReference type="EMBL" id="OBZ79633.1"/>
    </source>
</evidence>
<protein>
    <submittedName>
        <fullName evidence="6">Delta(3,5)-Delta(2,4)-dienoyl-CoA isomerase, mitochondrial</fullName>
    </submittedName>
</protein>
<comment type="pathway">
    <text evidence="1">Lipid metabolism; fatty acid beta-oxidation.</text>
</comment>
<dbReference type="Proteomes" id="UP000092993">
    <property type="component" value="Unassembled WGS sequence"/>
</dbReference>
<evidence type="ECO:0000313" key="7">
    <source>
        <dbReference type="Proteomes" id="UP000092993"/>
    </source>
</evidence>
<keyword evidence="3" id="KW-0276">Fatty acid metabolism</keyword>
<dbReference type="UniPathway" id="UPA00659"/>
<dbReference type="InterPro" id="IPR045002">
    <property type="entry name" value="Ech1-like"/>
</dbReference>
<evidence type="ECO:0000256" key="2">
    <source>
        <dbReference type="ARBA" id="ARBA00005254"/>
    </source>
</evidence>
<organism evidence="6 7">
    <name type="scientific">Grifola frondosa</name>
    <name type="common">Maitake</name>
    <name type="synonym">Polyporus frondosus</name>
    <dbReference type="NCBI Taxonomy" id="5627"/>
    <lineage>
        <taxon>Eukaryota</taxon>
        <taxon>Fungi</taxon>
        <taxon>Dikarya</taxon>
        <taxon>Basidiomycota</taxon>
        <taxon>Agaricomycotina</taxon>
        <taxon>Agaricomycetes</taxon>
        <taxon>Polyporales</taxon>
        <taxon>Grifolaceae</taxon>
        <taxon>Grifola</taxon>
    </lineage>
</organism>
<dbReference type="SUPFAM" id="SSF51735">
    <property type="entry name" value="NAD(P)-binding Rossmann-fold domains"/>
    <property type="match status" value="1"/>
</dbReference>
<dbReference type="AlphaFoldDB" id="A0A1C7MS01"/>
<evidence type="ECO:0000256" key="3">
    <source>
        <dbReference type="ARBA" id="ARBA00022832"/>
    </source>
</evidence>
<dbReference type="InterPro" id="IPR002347">
    <property type="entry name" value="SDR_fam"/>
</dbReference>
<comment type="similarity">
    <text evidence="2">Belongs to the enoyl-CoA hydratase/isomerase family.</text>
</comment>
<dbReference type="Pfam" id="PF00106">
    <property type="entry name" value="adh_short"/>
    <property type="match status" value="1"/>
</dbReference>
<keyword evidence="7" id="KW-1185">Reference proteome</keyword>
<accession>A0A1C7MS01</accession>
<dbReference type="InterPro" id="IPR014748">
    <property type="entry name" value="Enoyl-CoA_hydra_C"/>
</dbReference>
<dbReference type="CDD" id="cd06558">
    <property type="entry name" value="crotonase-like"/>
    <property type="match status" value="1"/>
</dbReference>
<reference evidence="6 7" key="1">
    <citation type="submission" date="2016-03" db="EMBL/GenBank/DDBJ databases">
        <title>Whole genome sequencing of Grifola frondosa 9006-11.</title>
        <authorList>
            <person name="Min B."/>
            <person name="Park H."/>
            <person name="Kim J.-G."/>
            <person name="Cho H."/>
            <person name="Oh Y.-L."/>
            <person name="Kong W.-S."/>
            <person name="Choi I.-G."/>
        </authorList>
    </citation>
    <scope>NUCLEOTIDE SEQUENCE [LARGE SCALE GENOMIC DNA]</scope>
    <source>
        <strain evidence="6 7">9006-11</strain>
    </source>
</reference>
<comment type="caution">
    <text evidence="6">The sequence shown here is derived from an EMBL/GenBank/DDBJ whole genome shotgun (WGS) entry which is preliminary data.</text>
</comment>
<dbReference type="GO" id="GO:0005739">
    <property type="term" value="C:mitochondrion"/>
    <property type="evidence" value="ECO:0007669"/>
    <property type="project" value="TreeGrafter"/>
</dbReference>
<dbReference type="PANTHER" id="PTHR43149:SF1">
    <property type="entry name" value="DELTA(3,5)-DELTA(2,4)-DIENOYL-COA ISOMERASE, MITOCHONDRIAL"/>
    <property type="match status" value="1"/>
</dbReference>
<dbReference type="Gene3D" id="1.10.12.10">
    <property type="entry name" value="Lyase 2-enoyl-coa Hydratase, Chain A, domain 2"/>
    <property type="match status" value="1"/>
</dbReference>
<keyword evidence="5 6" id="KW-0413">Isomerase</keyword>
<dbReference type="InterPro" id="IPR036291">
    <property type="entry name" value="NAD(P)-bd_dom_sf"/>
</dbReference>
<evidence type="ECO:0000256" key="4">
    <source>
        <dbReference type="ARBA" id="ARBA00023098"/>
    </source>
</evidence>
<dbReference type="InterPro" id="IPR029045">
    <property type="entry name" value="ClpP/crotonase-like_dom_sf"/>
</dbReference>
<gene>
    <name evidence="6" type="primary">Ech1</name>
    <name evidence="6" type="ORF">A0H81_00090</name>
</gene>
<evidence type="ECO:0000256" key="1">
    <source>
        <dbReference type="ARBA" id="ARBA00005005"/>
    </source>
</evidence>
<dbReference type="SUPFAM" id="SSF52096">
    <property type="entry name" value="ClpP/crotonase"/>
    <property type="match status" value="1"/>
</dbReference>
<dbReference type="Gene3D" id="3.90.226.10">
    <property type="entry name" value="2-enoyl-CoA Hydratase, Chain A, domain 1"/>
    <property type="match status" value="1"/>
</dbReference>
<dbReference type="GO" id="GO:0051750">
    <property type="term" value="F:delta(3,5)-delta(2,4)-dienoyl-CoA isomerase activity"/>
    <property type="evidence" value="ECO:0007669"/>
    <property type="project" value="TreeGrafter"/>
</dbReference>
<dbReference type="Gene3D" id="3.40.50.720">
    <property type="entry name" value="NAD(P)-binding Rossmann-like Domain"/>
    <property type="match status" value="1"/>
</dbReference>
<name>A0A1C7MS01_GRIFR</name>
<dbReference type="GO" id="GO:0006635">
    <property type="term" value="P:fatty acid beta-oxidation"/>
    <property type="evidence" value="ECO:0007669"/>
    <property type="project" value="UniProtKB-UniPathway"/>
</dbReference>
<sequence length="571" mass="60413">MATSALSSLSGTYVKVTSPEHNVVLVEISRKPVNAFHEPLWTELGRVFDKISQEPEVRVVVLASALPKMFSAGIDFAALANMDDFHKEPARRALQLREHILSFQNAISALERCPLPVIVALHGIALGLSIDIMAACDVRYAASDAVFSIKEVDVGLAADIGTLARLPKLAGNQSLVNELAFTARNFSAVEAEKAGIVSRVVPGSRDEVVKAALETAKLIASKSPVAVVGTKHLLLHSRDHSVRENLEYTATWNSVMLQTKASSTTTDYMCLSEIDLPAHTLAGPGRCVESCNNEAKAKLLAIGGIGLEYVRQLASDPKNVVFAVVRNKSRATQLTVVSAAASNVHVVEGDVVDTASLRAAADEVAKISGGSLDILIHNAAKLKTETFFHSFKDYESLEALDADFIDSFKVNVLGVIHTIDAFLPLLRKGATKKIVVIGSASGNPNCVWKARSSNFGAYSASNGASAVVVAKYAVLLEGEGFTVVSLSPGLVNSGGANDGAEAGPPVATSAERIAEVNPGVQSGIVMQTTEGSVRMQLKVIDAVTQDHAGGILSHRGLDKLTGRDIDFSAYL</sequence>
<dbReference type="OrthoDB" id="14970at2759"/>
<proteinExistence type="inferred from homology"/>
<dbReference type="Pfam" id="PF00378">
    <property type="entry name" value="ECH_1"/>
    <property type="match status" value="1"/>
</dbReference>